<feature type="domain" description="PiggyBac transposable element-derived protein" evidence="1">
    <location>
        <begin position="129"/>
        <end position="493"/>
    </location>
</feature>
<reference evidence="2 3" key="1">
    <citation type="submission" date="2023-11" db="EMBL/GenBank/DDBJ databases">
        <authorList>
            <person name="Hedman E."/>
            <person name="Englund M."/>
            <person name="Stromberg M."/>
            <person name="Nyberg Akerstrom W."/>
            <person name="Nylinder S."/>
            <person name="Jareborg N."/>
            <person name="Kallberg Y."/>
            <person name="Kronander E."/>
        </authorList>
    </citation>
    <scope>NUCLEOTIDE SEQUENCE [LARGE SCALE GENOMIC DNA]</scope>
</reference>
<evidence type="ECO:0000313" key="3">
    <source>
        <dbReference type="Proteomes" id="UP001314205"/>
    </source>
</evidence>
<keyword evidence="3" id="KW-1185">Reference proteome</keyword>
<comment type="caution">
    <text evidence="2">The sequence shown here is derived from an EMBL/GenBank/DDBJ whole genome shotgun (WGS) entry which is preliminary data.</text>
</comment>
<sequence>MIPPSDSEPSDVENDDNIEEGVVSRIALDDSSSCRTLSPGLEEFLNGFDDDIDEELASPSLLNNCYDTLVDSPATSNISLEPSPSVVTTSVQSPRNISTVQPQQSMPSPVTPLGISIRRTRNIRNSNDPSTSNQKLWNEDLWNHIVEMTNLYSMQKQGKSINLTVKGIKSFVGIEILMGIVSMSAYADYWAQGTRFAPITDAMSLKKYENIRGNLHFSNNAEDDHVDRYFKIRPVMEHLRLNCLAIEEEKSYSIDEMMVPYKGKKAGSRRQYMPKKPTKWGFKFFVRAGNSGIVYDFFAYDGSNSFDHAEFTEWENNYLGIGGRTVIKLCKTIKDKPMSTVYFDNWFTSLELIYHLRNAYGILSLGTIRKDRLRGQNIVEDKVLKKKGRGSYVMISDNKNKLSIVKWVDNDCVNLASSYCGEEPVTSILRYNKDVREKRPVSCPHIIKEYNKKMGGVDKADMLISLYRIALKSKKWYMNIFSHLIDISLNNAWLVYKREMQEMGDNSIPLKRFRIQIADALIKSDTRIKIVIDSEIPAEITKPIVPRPPPEMRLDGINHLPDIDTQGRCRLCIKGKTMIKCLKCDVRLCLTQKKKCFLQFHTQK</sequence>
<evidence type="ECO:0000259" key="1">
    <source>
        <dbReference type="Pfam" id="PF13843"/>
    </source>
</evidence>
<dbReference type="Proteomes" id="UP001314205">
    <property type="component" value="Unassembled WGS sequence"/>
</dbReference>
<name>A0AAV1MBC3_9NEOP</name>
<proteinExistence type="predicted"/>
<accession>A0AAV1MBC3</accession>
<organism evidence="2 3">
    <name type="scientific">Parnassius mnemosyne</name>
    <name type="common">clouded apollo</name>
    <dbReference type="NCBI Taxonomy" id="213953"/>
    <lineage>
        <taxon>Eukaryota</taxon>
        <taxon>Metazoa</taxon>
        <taxon>Ecdysozoa</taxon>
        <taxon>Arthropoda</taxon>
        <taxon>Hexapoda</taxon>
        <taxon>Insecta</taxon>
        <taxon>Pterygota</taxon>
        <taxon>Neoptera</taxon>
        <taxon>Endopterygota</taxon>
        <taxon>Lepidoptera</taxon>
        <taxon>Glossata</taxon>
        <taxon>Ditrysia</taxon>
        <taxon>Papilionoidea</taxon>
        <taxon>Papilionidae</taxon>
        <taxon>Parnassiinae</taxon>
        <taxon>Parnassini</taxon>
        <taxon>Parnassius</taxon>
        <taxon>Driopa</taxon>
    </lineage>
</organism>
<protein>
    <recommendedName>
        <fullName evidence="1">PiggyBac transposable element-derived protein domain-containing protein</fullName>
    </recommendedName>
</protein>
<dbReference type="Pfam" id="PF13843">
    <property type="entry name" value="DDE_Tnp_1_7"/>
    <property type="match status" value="1"/>
</dbReference>
<dbReference type="EMBL" id="CAVLGL010000148">
    <property type="protein sequence ID" value="CAK1603654.1"/>
    <property type="molecule type" value="Genomic_DNA"/>
</dbReference>
<dbReference type="InterPro" id="IPR029526">
    <property type="entry name" value="PGBD"/>
</dbReference>
<dbReference type="AlphaFoldDB" id="A0AAV1MBC3"/>
<evidence type="ECO:0000313" key="2">
    <source>
        <dbReference type="EMBL" id="CAK1603654.1"/>
    </source>
</evidence>
<dbReference type="PANTHER" id="PTHR47272:SF1">
    <property type="entry name" value="PIGGYBAC TRANSPOSABLE ELEMENT-DERIVED PROTEIN 3-LIKE"/>
    <property type="match status" value="1"/>
</dbReference>
<dbReference type="PANTHER" id="PTHR47272">
    <property type="entry name" value="DDE_TNP_1_7 DOMAIN-CONTAINING PROTEIN"/>
    <property type="match status" value="1"/>
</dbReference>
<gene>
    <name evidence="2" type="ORF">PARMNEM_LOCUS21983</name>
</gene>